<dbReference type="AlphaFoldDB" id="A0AAV4HTL5"/>
<feature type="non-terminal residue" evidence="1">
    <location>
        <position position="1"/>
    </location>
</feature>
<gene>
    <name evidence="1" type="ORF">ElyMa_002841000</name>
</gene>
<name>A0AAV4HTL5_9GAST</name>
<keyword evidence="2" id="KW-1185">Reference proteome</keyword>
<organism evidence="1 2">
    <name type="scientific">Elysia marginata</name>
    <dbReference type="NCBI Taxonomy" id="1093978"/>
    <lineage>
        <taxon>Eukaryota</taxon>
        <taxon>Metazoa</taxon>
        <taxon>Spiralia</taxon>
        <taxon>Lophotrochozoa</taxon>
        <taxon>Mollusca</taxon>
        <taxon>Gastropoda</taxon>
        <taxon>Heterobranchia</taxon>
        <taxon>Euthyneura</taxon>
        <taxon>Panpulmonata</taxon>
        <taxon>Sacoglossa</taxon>
        <taxon>Placobranchoidea</taxon>
        <taxon>Plakobranchidae</taxon>
        <taxon>Elysia</taxon>
    </lineage>
</organism>
<comment type="caution">
    <text evidence="1">The sequence shown here is derived from an EMBL/GenBank/DDBJ whole genome shotgun (WGS) entry which is preliminary data.</text>
</comment>
<proteinExistence type="predicted"/>
<evidence type="ECO:0000313" key="1">
    <source>
        <dbReference type="EMBL" id="GFS01529.1"/>
    </source>
</evidence>
<dbReference type="Proteomes" id="UP000762676">
    <property type="component" value="Unassembled WGS sequence"/>
</dbReference>
<protein>
    <submittedName>
        <fullName evidence="1">Uncharacterized protein</fullName>
    </submittedName>
</protein>
<reference evidence="1 2" key="1">
    <citation type="journal article" date="2021" name="Elife">
        <title>Chloroplast acquisition without the gene transfer in kleptoplastic sea slugs, Plakobranchus ocellatus.</title>
        <authorList>
            <person name="Maeda T."/>
            <person name="Takahashi S."/>
            <person name="Yoshida T."/>
            <person name="Shimamura S."/>
            <person name="Takaki Y."/>
            <person name="Nagai Y."/>
            <person name="Toyoda A."/>
            <person name="Suzuki Y."/>
            <person name="Arimoto A."/>
            <person name="Ishii H."/>
            <person name="Satoh N."/>
            <person name="Nishiyama T."/>
            <person name="Hasebe M."/>
            <person name="Maruyama T."/>
            <person name="Minagawa J."/>
            <person name="Obokata J."/>
            <person name="Shigenobu S."/>
        </authorList>
    </citation>
    <scope>NUCLEOTIDE SEQUENCE [LARGE SCALE GENOMIC DNA]</scope>
</reference>
<accession>A0AAV4HTL5</accession>
<dbReference type="EMBL" id="BMAT01005880">
    <property type="protein sequence ID" value="GFS01529.1"/>
    <property type="molecule type" value="Genomic_DNA"/>
</dbReference>
<sequence length="250" mass="27379">LVIGRLDVSTEEKDLLLELNLLPLFVLTSATPQLVMKFSPEVIAKVKCAVVSSSSAHPVPVMKQAVENLYSILSNQIALVSGDHVELLKYFSLQTLTAPPTVLRPLVCGGQLRNNEVVNFLHDSFPHLRDFKDKSSGHVENILTIMQCVMKQPGLTHVNIQVAMDCYVKLTKDARNIDPALVVPPHPLHLLNSPLGALARPVGPGRQACAAQCVDSCMEISIAHPSASTFHFVLRPIWGLSISFHLVMRC</sequence>
<evidence type="ECO:0000313" key="2">
    <source>
        <dbReference type="Proteomes" id="UP000762676"/>
    </source>
</evidence>